<evidence type="ECO:0000313" key="13">
    <source>
        <dbReference type="Proteomes" id="UP001497497"/>
    </source>
</evidence>
<dbReference type="PANTHER" id="PTHR45695:SF15">
    <property type="entry name" value="OPSIN RH2"/>
    <property type="match status" value="1"/>
</dbReference>
<evidence type="ECO:0000256" key="5">
    <source>
        <dbReference type="ARBA" id="ARBA00023136"/>
    </source>
</evidence>
<evidence type="ECO:0000256" key="1">
    <source>
        <dbReference type="ARBA" id="ARBA00004141"/>
    </source>
</evidence>
<feature type="transmembrane region" description="Helical" evidence="10">
    <location>
        <begin position="72"/>
        <end position="96"/>
    </location>
</feature>
<protein>
    <recommendedName>
        <fullName evidence="11">G-protein coupled receptors family 1 profile domain-containing protein</fullName>
    </recommendedName>
</protein>
<dbReference type="AlphaFoldDB" id="A0AAV2IFF0"/>
<accession>A0AAV2IFF0</accession>
<comment type="caution">
    <text evidence="12">The sequence shown here is derived from an EMBL/GenBank/DDBJ whole genome shotgun (WGS) entry which is preliminary data.</text>
</comment>
<evidence type="ECO:0000256" key="10">
    <source>
        <dbReference type="SAM" id="Phobius"/>
    </source>
</evidence>
<feature type="region of interest" description="Disordered" evidence="9">
    <location>
        <begin position="239"/>
        <end position="297"/>
    </location>
</feature>
<keyword evidence="2 8" id="KW-0812">Transmembrane</keyword>
<keyword evidence="5 10" id="KW-0472">Membrane</keyword>
<dbReference type="PROSITE" id="PS50262">
    <property type="entry name" value="G_PROTEIN_RECEP_F1_2"/>
    <property type="match status" value="1"/>
</dbReference>
<dbReference type="InterPro" id="IPR000276">
    <property type="entry name" value="GPCR_Rhodpsn"/>
</dbReference>
<dbReference type="CDD" id="cd00637">
    <property type="entry name" value="7tm_classA_rhodopsin-like"/>
    <property type="match status" value="1"/>
</dbReference>
<feature type="transmembrane region" description="Helical" evidence="10">
    <location>
        <begin position="116"/>
        <end position="134"/>
    </location>
</feature>
<evidence type="ECO:0000256" key="9">
    <source>
        <dbReference type="SAM" id="MobiDB-lite"/>
    </source>
</evidence>
<evidence type="ECO:0000256" key="6">
    <source>
        <dbReference type="ARBA" id="ARBA00023170"/>
    </source>
</evidence>
<dbReference type="GO" id="GO:0005886">
    <property type="term" value="C:plasma membrane"/>
    <property type="evidence" value="ECO:0007669"/>
    <property type="project" value="TreeGrafter"/>
</dbReference>
<keyword evidence="13" id="KW-1185">Reference proteome</keyword>
<dbReference type="Pfam" id="PF00001">
    <property type="entry name" value="7tm_1"/>
    <property type="match status" value="1"/>
</dbReference>
<dbReference type="InterPro" id="IPR017452">
    <property type="entry name" value="GPCR_Rhodpsn_7TM"/>
</dbReference>
<name>A0AAV2IFF0_LYMST</name>
<feature type="region of interest" description="Disordered" evidence="9">
    <location>
        <begin position="406"/>
        <end position="443"/>
    </location>
</feature>
<sequence>MPGRFNKTSFGTYPATLPLDSKLTGEEFLAWRQAKVLDLAPVIVLDVLFMLFGVVGNSIVCYVCYFRMPRNVINSFVLSLAVLELLGCIFTIPVDITELLNSYNFNFPSLCKAERYFRKFLIFSTGCILVAIATERYKRIVKPYSRHVTMFEFRCAISGALMVSGIMAVPEAVLSGNETVHTPYGKGVVCSTYNTDAYGETIFPKLWGLMCLLVYVVSTAAIATIYFVIASKIWKRGKVPTDRRSRPNTPDSTLQRRVRYPPQNSTSRTLKDPSFNVKDLEKSRVQQRHSMASTVTTHPTDLSAKLQNFTKLEPNAKPFLEHSLKSTSCLDPEKQPDVFNSSTAPYRFSVVIDDHSNSHELLRETADLLRGPESQKRRAFHRDRPGIHPNKQRSTLFVEELIRSLSQRTSNNQKPRRHYNPQESPDVVHNHQSLTPVGSLRRNPSYSRKRTTFIMFVMTLTTAISHLPHITVMLYKLSHPGSNNNLQPDMSVVFRIVWNSFFISLATHPFVYGFWNGRFKHALYALFTGISRKRTRREHRESCSSGRQS</sequence>
<evidence type="ECO:0000259" key="11">
    <source>
        <dbReference type="PROSITE" id="PS50262"/>
    </source>
</evidence>
<dbReference type="Gene3D" id="1.20.1070.10">
    <property type="entry name" value="Rhodopsin 7-helix transmembrane proteins"/>
    <property type="match status" value="2"/>
</dbReference>
<evidence type="ECO:0000256" key="7">
    <source>
        <dbReference type="ARBA" id="ARBA00023224"/>
    </source>
</evidence>
<keyword evidence="6 8" id="KW-0675">Receptor</keyword>
<feature type="compositionally biased region" description="Polar residues" evidence="9">
    <location>
        <begin position="288"/>
        <end position="297"/>
    </location>
</feature>
<feature type="region of interest" description="Disordered" evidence="9">
    <location>
        <begin position="372"/>
        <end position="393"/>
    </location>
</feature>
<feature type="transmembrane region" description="Helical" evidence="10">
    <location>
        <begin position="39"/>
        <end position="65"/>
    </location>
</feature>
<dbReference type="EMBL" id="CAXITT010000652">
    <property type="protein sequence ID" value="CAL1544837.1"/>
    <property type="molecule type" value="Genomic_DNA"/>
</dbReference>
<dbReference type="PANTHER" id="PTHR45695">
    <property type="entry name" value="LEUCOKININ RECEPTOR-RELATED"/>
    <property type="match status" value="1"/>
</dbReference>
<organism evidence="12 13">
    <name type="scientific">Lymnaea stagnalis</name>
    <name type="common">Great pond snail</name>
    <name type="synonym">Helix stagnalis</name>
    <dbReference type="NCBI Taxonomy" id="6523"/>
    <lineage>
        <taxon>Eukaryota</taxon>
        <taxon>Metazoa</taxon>
        <taxon>Spiralia</taxon>
        <taxon>Lophotrochozoa</taxon>
        <taxon>Mollusca</taxon>
        <taxon>Gastropoda</taxon>
        <taxon>Heterobranchia</taxon>
        <taxon>Euthyneura</taxon>
        <taxon>Panpulmonata</taxon>
        <taxon>Hygrophila</taxon>
        <taxon>Lymnaeoidea</taxon>
        <taxon>Lymnaeidae</taxon>
        <taxon>Lymnaea</taxon>
    </lineage>
</organism>
<feature type="transmembrane region" description="Helical" evidence="10">
    <location>
        <begin position="206"/>
        <end position="229"/>
    </location>
</feature>
<feature type="transmembrane region" description="Helical" evidence="10">
    <location>
        <begin position="451"/>
        <end position="472"/>
    </location>
</feature>
<comment type="subcellular location">
    <subcellularLocation>
        <location evidence="1">Membrane</location>
        <topology evidence="1">Multi-pass membrane protein</topology>
    </subcellularLocation>
</comment>
<comment type="similarity">
    <text evidence="8">Belongs to the G-protein coupled receptor 1 family.</text>
</comment>
<feature type="domain" description="G-protein coupled receptors family 1 profile" evidence="11">
    <location>
        <begin position="56"/>
        <end position="512"/>
    </location>
</feature>
<evidence type="ECO:0000256" key="4">
    <source>
        <dbReference type="ARBA" id="ARBA00023040"/>
    </source>
</evidence>
<evidence type="ECO:0000256" key="8">
    <source>
        <dbReference type="RuleBase" id="RU000688"/>
    </source>
</evidence>
<proteinExistence type="inferred from homology"/>
<feature type="compositionally biased region" description="Polar residues" evidence="9">
    <location>
        <begin position="430"/>
        <end position="443"/>
    </location>
</feature>
<dbReference type="SUPFAM" id="SSF81321">
    <property type="entry name" value="Family A G protein-coupled receptor-like"/>
    <property type="match status" value="1"/>
</dbReference>
<evidence type="ECO:0000313" key="12">
    <source>
        <dbReference type="EMBL" id="CAL1544837.1"/>
    </source>
</evidence>
<keyword evidence="7 8" id="KW-0807">Transducer</keyword>
<keyword evidence="4 8" id="KW-0297">G-protein coupled receptor</keyword>
<feature type="transmembrane region" description="Helical" evidence="10">
    <location>
        <begin position="492"/>
        <end position="515"/>
    </location>
</feature>
<dbReference type="PROSITE" id="PS00237">
    <property type="entry name" value="G_PROTEIN_RECEP_F1_1"/>
    <property type="match status" value="1"/>
</dbReference>
<dbReference type="PRINTS" id="PR00237">
    <property type="entry name" value="GPCRRHODOPSN"/>
</dbReference>
<dbReference type="GO" id="GO:0004930">
    <property type="term" value="F:G protein-coupled receptor activity"/>
    <property type="evidence" value="ECO:0007669"/>
    <property type="project" value="UniProtKB-KW"/>
</dbReference>
<keyword evidence="3 10" id="KW-1133">Transmembrane helix</keyword>
<dbReference type="Proteomes" id="UP001497497">
    <property type="component" value="Unassembled WGS sequence"/>
</dbReference>
<reference evidence="12 13" key="1">
    <citation type="submission" date="2024-04" db="EMBL/GenBank/DDBJ databases">
        <authorList>
            <consortium name="Genoscope - CEA"/>
            <person name="William W."/>
        </authorList>
    </citation>
    <scope>NUCLEOTIDE SEQUENCE [LARGE SCALE GENOMIC DNA]</scope>
</reference>
<gene>
    <name evidence="12" type="ORF">GSLYS_00018320001</name>
</gene>
<evidence type="ECO:0000256" key="2">
    <source>
        <dbReference type="ARBA" id="ARBA00022692"/>
    </source>
</evidence>
<feature type="transmembrane region" description="Helical" evidence="10">
    <location>
        <begin position="155"/>
        <end position="174"/>
    </location>
</feature>
<evidence type="ECO:0000256" key="3">
    <source>
        <dbReference type="ARBA" id="ARBA00022989"/>
    </source>
</evidence>